<proteinExistence type="predicted"/>
<dbReference type="EMBL" id="JACBYQ010000001">
    <property type="protein sequence ID" value="NYE95083.1"/>
    <property type="molecule type" value="Genomic_DNA"/>
</dbReference>
<evidence type="ECO:0000313" key="2">
    <source>
        <dbReference type="EMBL" id="NYE95083.1"/>
    </source>
</evidence>
<feature type="domain" description="Histone acetyltransferase Rv0428c-like SH3" evidence="1">
    <location>
        <begin position="8"/>
        <end position="60"/>
    </location>
</feature>
<keyword evidence="3" id="KW-1185">Reference proteome</keyword>
<dbReference type="AlphaFoldDB" id="A0A7Y9LT45"/>
<dbReference type="Proteomes" id="UP000521748">
    <property type="component" value="Unassembled WGS sequence"/>
</dbReference>
<name>A0A7Y9LT45_9MICC</name>
<comment type="caution">
    <text evidence="2">The sequence shown here is derived from an EMBL/GenBank/DDBJ whole genome shotgun (WGS) entry which is preliminary data.</text>
</comment>
<evidence type="ECO:0000313" key="3">
    <source>
        <dbReference type="Proteomes" id="UP000521748"/>
    </source>
</evidence>
<reference evidence="2 3" key="1">
    <citation type="submission" date="2020-07" db="EMBL/GenBank/DDBJ databases">
        <title>Sequencing the genomes of 1000 actinobacteria strains.</title>
        <authorList>
            <person name="Klenk H.-P."/>
        </authorList>
    </citation>
    <scope>NUCLEOTIDE SEQUENCE [LARGE SCALE GENOMIC DNA]</scope>
    <source>
        <strain evidence="2 3">DSM 102047</strain>
    </source>
</reference>
<gene>
    <name evidence="2" type="ORF">FHU41_001304</name>
</gene>
<evidence type="ECO:0000259" key="1">
    <source>
        <dbReference type="Pfam" id="PF24551"/>
    </source>
</evidence>
<dbReference type="RefSeq" id="WP_179388767.1">
    <property type="nucleotide sequence ID" value="NZ_JACBYQ010000001.1"/>
</dbReference>
<sequence length="71" mass="7703">MLPLENFQLGTRIVVRYRIAGPLPLTDALGVLLASDDDALTIETRRGTVVVAKADIVAAKEVPPAPPQRRR</sequence>
<dbReference type="InterPro" id="IPR056934">
    <property type="entry name" value="SH3_Rv0428c"/>
</dbReference>
<protein>
    <recommendedName>
        <fullName evidence="1">Histone acetyltransferase Rv0428c-like SH3 domain-containing protein</fullName>
    </recommendedName>
</protein>
<dbReference type="Pfam" id="PF24551">
    <property type="entry name" value="SH3_Rv0428c"/>
    <property type="match status" value="1"/>
</dbReference>
<organism evidence="2 3">
    <name type="scientific">Psychromicrobium silvestre</name>
    <dbReference type="NCBI Taxonomy" id="1645614"/>
    <lineage>
        <taxon>Bacteria</taxon>
        <taxon>Bacillati</taxon>
        <taxon>Actinomycetota</taxon>
        <taxon>Actinomycetes</taxon>
        <taxon>Micrococcales</taxon>
        <taxon>Micrococcaceae</taxon>
        <taxon>Psychromicrobium</taxon>
    </lineage>
</organism>
<accession>A0A7Y9LT45</accession>